<gene>
    <name evidence="2" type="ORF">EMPG_16104</name>
</gene>
<accession>A0A0H1BAR4</accession>
<proteinExistence type="predicted"/>
<reference evidence="3" key="1">
    <citation type="journal article" date="2015" name="PLoS Genet.">
        <title>The dynamic genome and transcriptome of the human fungal pathogen Blastomyces and close relative Emmonsia.</title>
        <authorList>
            <person name="Munoz J.F."/>
            <person name="Gauthier G.M."/>
            <person name="Desjardins C.A."/>
            <person name="Gallo J.E."/>
            <person name="Holder J."/>
            <person name="Sullivan T.D."/>
            <person name="Marty A.J."/>
            <person name="Carmen J.C."/>
            <person name="Chen Z."/>
            <person name="Ding L."/>
            <person name="Gujja S."/>
            <person name="Magrini V."/>
            <person name="Misas E."/>
            <person name="Mitreva M."/>
            <person name="Priest M."/>
            <person name="Saif S."/>
            <person name="Whiston E.A."/>
            <person name="Young S."/>
            <person name="Zeng Q."/>
            <person name="Goldman W.E."/>
            <person name="Mardis E.R."/>
            <person name="Taylor J.W."/>
            <person name="McEwen J.G."/>
            <person name="Clay O.K."/>
            <person name="Klein B.S."/>
            <person name="Cuomo C.A."/>
        </authorList>
    </citation>
    <scope>NUCLEOTIDE SEQUENCE [LARGE SCALE GENOMIC DNA]</scope>
    <source>
        <strain evidence="3">UAMH 139</strain>
    </source>
</reference>
<keyword evidence="3" id="KW-1185">Reference proteome</keyword>
<dbReference type="AlphaFoldDB" id="A0A0H1BAR4"/>
<dbReference type="OrthoDB" id="2906425at2759"/>
<sequence length="115" mass="12939">MEPQAYARIPSGTQNRSRGGPDQKSISEQSMSLKLEDVNLLDIFPKNYVRRIKMATASRTAQSEKDTETQSPSEFRTRLDLADSTTVTTLLAEYSLPEEPDGTEQELISFLKKLL</sequence>
<evidence type="ECO:0000313" key="2">
    <source>
        <dbReference type="EMBL" id="KLJ08460.1"/>
    </source>
</evidence>
<evidence type="ECO:0000313" key="3">
    <source>
        <dbReference type="Proteomes" id="UP000053573"/>
    </source>
</evidence>
<comment type="caution">
    <text evidence="2">The sequence shown here is derived from an EMBL/GenBank/DDBJ whole genome shotgun (WGS) entry which is preliminary data.</text>
</comment>
<dbReference type="EMBL" id="LDEV01002592">
    <property type="protein sequence ID" value="KLJ08460.1"/>
    <property type="molecule type" value="Genomic_DNA"/>
</dbReference>
<evidence type="ECO:0000256" key="1">
    <source>
        <dbReference type="SAM" id="MobiDB-lite"/>
    </source>
</evidence>
<protein>
    <submittedName>
        <fullName evidence="2">Uncharacterized protein</fullName>
    </submittedName>
</protein>
<dbReference type="Proteomes" id="UP000053573">
    <property type="component" value="Unassembled WGS sequence"/>
</dbReference>
<feature type="region of interest" description="Disordered" evidence="1">
    <location>
        <begin position="1"/>
        <end position="31"/>
    </location>
</feature>
<name>A0A0H1BAR4_9EURO</name>
<dbReference type="STRING" id="2060906.A0A0H1BAR4"/>
<organism evidence="2 3">
    <name type="scientific">Blastomyces silverae</name>
    <dbReference type="NCBI Taxonomy" id="2060906"/>
    <lineage>
        <taxon>Eukaryota</taxon>
        <taxon>Fungi</taxon>
        <taxon>Dikarya</taxon>
        <taxon>Ascomycota</taxon>
        <taxon>Pezizomycotina</taxon>
        <taxon>Eurotiomycetes</taxon>
        <taxon>Eurotiomycetidae</taxon>
        <taxon>Onygenales</taxon>
        <taxon>Ajellomycetaceae</taxon>
        <taxon>Blastomyces</taxon>
    </lineage>
</organism>
<feature type="region of interest" description="Disordered" evidence="1">
    <location>
        <begin position="56"/>
        <end position="75"/>
    </location>
</feature>